<protein>
    <submittedName>
        <fullName evidence="1">Uncharacterized protein</fullName>
    </submittedName>
</protein>
<feature type="non-terminal residue" evidence="1">
    <location>
        <position position="1"/>
    </location>
</feature>
<sequence length="403" mass="46599">ICTHPLCWKQLTLKVEKINDVPTPLINRSFRYLRTFELDWSNPRMSICGLNHRSKYSLPTTHGNNATMIIDDILNMNEKQKIEKFFKHLSTISNKYLRSFKLKPGGGPFRLANSSAAFIKFEETHALLQLILKYFSNLRKFKMDVYNIISLQKFIHNFTLFRPQQLEFLELQVLIFDTNTQRPNPHSPVTLPPFILPSSLRHLSLPLLADDSWITQQYLPNLEFLFFFGFNRSSTFALHENRLTIASLNHIAGVKSNISQNVSNTVTLLVPPNTRGNGINNFKIKPSCPKIKCIEIALRETDYMAILLRPVIRKLFQVCSELEYVKLGTAGDLELAHGLFKSLVSSNLNVCSVQAKVGGRPEKPIGFVEFRKIFYQTKSGKNEYQYYEHSFTLFILYKIYMYI</sequence>
<comment type="caution">
    <text evidence="1">The sequence shown here is derived from an EMBL/GenBank/DDBJ whole genome shotgun (WGS) entry which is preliminary data.</text>
</comment>
<reference evidence="1 2" key="1">
    <citation type="journal article" date="2013" name="Curr. Biol.">
        <title>The Genome of the Foraminiferan Reticulomyxa filosa.</title>
        <authorList>
            <person name="Glockner G."/>
            <person name="Hulsmann N."/>
            <person name="Schleicher M."/>
            <person name="Noegel A.A."/>
            <person name="Eichinger L."/>
            <person name="Gallinger C."/>
            <person name="Pawlowski J."/>
            <person name="Sierra R."/>
            <person name="Euteneuer U."/>
            <person name="Pillet L."/>
            <person name="Moustafa A."/>
            <person name="Platzer M."/>
            <person name="Groth M."/>
            <person name="Szafranski K."/>
            <person name="Schliwa M."/>
        </authorList>
    </citation>
    <scope>NUCLEOTIDE SEQUENCE [LARGE SCALE GENOMIC DNA]</scope>
</reference>
<gene>
    <name evidence="1" type="ORF">RFI_20452</name>
</gene>
<dbReference type="Proteomes" id="UP000023152">
    <property type="component" value="Unassembled WGS sequence"/>
</dbReference>
<name>X6MUY3_RETFI</name>
<proteinExistence type="predicted"/>
<evidence type="ECO:0000313" key="1">
    <source>
        <dbReference type="EMBL" id="ETO16885.1"/>
    </source>
</evidence>
<keyword evidence="2" id="KW-1185">Reference proteome</keyword>
<evidence type="ECO:0000313" key="2">
    <source>
        <dbReference type="Proteomes" id="UP000023152"/>
    </source>
</evidence>
<dbReference type="EMBL" id="ASPP01017706">
    <property type="protein sequence ID" value="ETO16885.1"/>
    <property type="molecule type" value="Genomic_DNA"/>
</dbReference>
<organism evidence="1 2">
    <name type="scientific">Reticulomyxa filosa</name>
    <dbReference type="NCBI Taxonomy" id="46433"/>
    <lineage>
        <taxon>Eukaryota</taxon>
        <taxon>Sar</taxon>
        <taxon>Rhizaria</taxon>
        <taxon>Retaria</taxon>
        <taxon>Foraminifera</taxon>
        <taxon>Monothalamids</taxon>
        <taxon>Reticulomyxidae</taxon>
        <taxon>Reticulomyxa</taxon>
    </lineage>
</organism>
<accession>X6MUY3</accession>
<dbReference type="AlphaFoldDB" id="X6MUY3"/>